<accession>A0ABV0M2G6</accession>
<keyword evidence="3" id="KW-1185">Reference proteome</keyword>
<evidence type="ECO:0000259" key="1">
    <source>
        <dbReference type="Pfam" id="PF13763"/>
    </source>
</evidence>
<dbReference type="EMBL" id="JBEAAL010000008">
    <property type="protein sequence ID" value="MEQ1406067.1"/>
    <property type="molecule type" value="Genomic_DNA"/>
</dbReference>
<sequence length="75" mass="8691">MASKSSMNNKRLRQGYSDKLVKVPARPAYRNDRDQYEHYLALALEKASAGARIEAENYYQHAEHYFRSATADRPL</sequence>
<proteinExistence type="predicted"/>
<name>A0ABV0M2G6_9HYPH</name>
<feature type="domain" description="DUF4167" evidence="1">
    <location>
        <begin position="31"/>
        <end position="70"/>
    </location>
</feature>
<dbReference type="Pfam" id="PF13763">
    <property type="entry name" value="DUF4167"/>
    <property type="match status" value="1"/>
</dbReference>
<evidence type="ECO:0000313" key="2">
    <source>
        <dbReference type="EMBL" id="MEQ1406067.1"/>
    </source>
</evidence>
<dbReference type="Proteomes" id="UP001496627">
    <property type="component" value="Unassembled WGS sequence"/>
</dbReference>
<organism evidence="2 3">
    <name type="scientific">Neorhizobium phenanthreniclasticum</name>
    <dbReference type="NCBI Taxonomy" id="3157917"/>
    <lineage>
        <taxon>Bacteria</taxon>
        <taxon>Pseudomonadati</taxon>
        <taxon>Pseudomonadota</taxon>
        <taxon>Alphaproteobacteria</taxon>
        <taxon>Hyphomicrobiales</taxon>
        <taxon>Rhizobiaceae</taxon>
        <taxon>Rhizobium/Agrobacterium group</taxon>
        <taxon>Neorhizobium</taxon>
    </lineage>
</organism>
<dbReference type="InterPro" id="IPR025430">
    <property type="entry name" value="DUF4167"/>
</dbReference>
<comment type="caution">
    <text evidence="2">The sequence shown here is derived from an EMBL/GenBank/DDBJ whole genome shotgun (WGS) entry which is preliminary data.</text>
</comment>
<reference evidence="2 3" key="1">
    <citation type="submission" date="2024-05" db="EMBL/GenBank/DDBJ databases">
        <title>Neorhizobium sp. Rsf11, a plant growth promoting and heavy metal resistant PAH-degrader.</title>
        <authorList>
            <person name="Golubev S.N."/>
            <person name="Muratova A.Y."/>
            <person name="Markelova M.I."/>
        </authorList>
    </citation>
    <scope>NUCLEOTIDE SEQUENCE [LARGE SCALE GENOMIC DNA]</scope>
    <source>
        <strain evidence="2 3">Rsf11</strain>
    </source>
</reference>
<evidence type="ECO:0000313" key="3">
    <source>
        <dbReference type="Proteomes" id="UP001496627"/>
    </source>
</evidence>
<dbReference type="RefSeq" id="WP_320443037.1">
    <property type="nucleotide sequence ID" value="NZ_JBEAAL010000008.1"/>
</dbReference>
<protein>
    <submittedName>
        <fullName evidence="2">DUF4167 domain-containing protein</fullName>
    </submittedName>
</protein>
<gene>
    <name evidence="2" type="ORF">ABK249_14075</name>
</gene>